<dbReference type="InterPro" id="IPR036102">
    <property type="entry name" value="OsmC/Ohrsf"/>
</dbReference>
<dbReference type="PANTHER" id="PTHR39624:SF2">
    <property type="entry name" value="OSMC-LIKE PROTEIN"/>
    <property type="match status" value="1"/>
</dbReference>
<organism evidence="2 3">
    <name type="scientific">Novosphingobium pokkalii</name>
    <dbReference type="NCBI Taxonomy" id="1770194"/>
    <lineage>
        <taxon>Bacteria</taxon>
        <taxon>Pseudomonadati</taxon>
        <taxon>Pseudomonadota</taxon>
        <taxon>Alphaproteobacteria</taxon>
        <taxon>Sphingomonadales</taxon>
        <taxon>Sphingomonadaceae</taxon>
        <taxon>Novosphingobium</taxon>
    </lineage>
</organism>
<dbReference type="InterPro" id="IPR003718">
    <property type="entry name" value="OsmC/Ohr_fam"/>
</dbReference>
<sequence length="147" mass="15371">MTDTAPAPAHLPHASATSTGAGTFQSRLAIGGRENEDDILADEPVALGGLGTGPTPYDLLCAALATCTTMTLRFYAGRKGWEIGEVQTHVRHARAAGQTPPDQFDRVITLDPTLDPAIRAELLAIANRCPVHKTLTQGATVSTALAD</sequence>
<keyword evidence="2" id="KW-0575">Peroxidase</keyword>
<evidence type="ECO:0000313" key="2">
    <source>
        <dbReference type="EMBL" id="MFC3671262.1"/>
    </source>
</evidence>
<evidence type="ECO:0000313" key="3">
    <source>
        <dbReference type="Proteomes" id="UP001595683"/>
    </source>
</evidence>
<accession>A0ABV7V2X7</accession>
<comment type="caution">
    <text evidence="2">The sequence shown here is derived from an EMBL/GenBank/DDBJ whole genome shotgun (WGS) entry which is preliminary data.</text>
</comment>
<dbReference type="Gene3D" id="3.30.300.20">
    <property type="match status" value="1"/>
</dbReference>
<dbReference type="Pfam" id="PF02566">
    <property type="entry name" value="OsmC"/>
    <property type="match status" value="1"/>
</dbReference>
<name>A0ABV7V2X7_9SPHN</name>
<dbReference type="EMBL" id="JBHRYE010000011">
    <property type="protein sequence ID" value="MFC3671262.1"/>
    <property type="molecule type" value="Genomic_DNA"/>
</dbReference>
<keyword evidence="3" id="KW-1185">Reference proteome</keyword>
<reference evidence="3" key="1">
    <citation type="journal article" date="2019" name="Int. J. Syst. Evol. Microbiol.">
        <title>The Global Catalogue of Microorganisms (GCM) 10K type strain sequencing project: providing services to taxonomists for standard genome sequencing and annotation.</title>
        <authorList>
            <consortium name="The Broad Institute Genomics Platform"/>
            <consortium name="The Broad Institute Genome Sequencing Center for Infectious Disease"/>
            <person name="Wu L."/>
            <person name="Ma J."/>
        </authorList>
    </citation>
    <scope>NUCLEOTIDE SEQUENCE [LARGE SCALE GENOMIC DNA]</scope>
    <source>
        <strain evidence="3">KCTC 42224</strain>
    </source>
</reference>
<evidence type="ECO:0000256" key="1">
    <source>
        <dbReference type="SAM" id="MobiDB-lite"/>
    </source>
</evidence>
<feature type="compositionally biased region" description="Low complexity" evidence="1">
    <location>
        <begin position="1"/>
        <end position="18"/>
    </location>
</feature>
<gene>
    <name evidence="2" type="ORF">ACFOOT_07490</name>
</gene>
<protein>
    <submittedName>
        <fullName evidence="2">OsmC family protein</fullName>
        <ecNumber evidence="2">1.11.1.-</ecNumber>
    </submittedName>
</protein>
<dbReference type="PANTHER" id="PTHR39624">
    <property type="entry name" value="PROTEIN INVOLVED IN RIMO-MEDIATED BETA-METHYLTHIOLATION OF RIBOSOMAL PROTEIN S12 YCAO"/>
    <property type="match status" value="1"/>
</dbReference>
<dbReference type="EC" id="1.11.1.-" evidence="2"/>
<dbReference type="Proteomes" id="UP001595683">
    <property type="component" value="Unassembled WGS sequence"/>
</dbReference>
<proteinExistence type="predicted"/>
<dbReference type="InterPro" id="IPR015946">
    <property type="entry name" value="KH_dom-like_a/b"/>
</dbReference>
<keyword evidence="2" id="KW-0560">Oxidoreductase</keyword>
<dbReference type="SUPFAM" id="SSF82784">
    <property type="entry name" value="OsmC-like"/>
    <property type="match status" value="1"/>
</dbReference>
<feature type="region of interest" description="Disordered" evidence="1">
    <location>
        <begin position="1"/>
        <end position="22"/>
    </location>
</feature>
<dbReference type="RefSeq" id="WP_191322528.1">
    <property type="nucleotide sequence ID" value="NZ_BMZP01000001.1"/>
</dbReference>
<dbReference type="GO" id="GO:0004601">
    <property type="term" value="F:peroxidase activity"/>
    <property type="evidence" value="ECO:0007669"/>
    <property type="project" value="UniProtKB-KW"/>
</dbReference>